<evidence type="ECO:0000313" key="5">
    <source>
        <dbReference type="Proteomes" id="UP000324585"/>
    </source>
</evidence>
<comment type="caution">
    <text evidence="4">The sequence shown here is derived from an EMBL/GenBank/DDBJ whole genome shotgun (WGS) entry which is preliminary data.</text>
</comment>
<reference evidence="5" key="1">
    <citation type="journal article" date="2019" name="Nat. Commun.">
        <title>Expansion of phycobilisome linker gene families in mesophilic red algae.</title>
        <authorList>
            <person name="Lee J."/>
            <person name="Kim D."/>
            <person name="Bhattacharya D."/>
            <person name="Yoon H.S."/>
        </authorList>
    </citation>
    <scope>NUCLEOTIDE SEQUENCE [LARGE SCALE GENOMIC DNA]</scope>
    <source>
        <strain evidence="5">CCMP 1328</strain>
    </source>
</reference>
<dbReference type="InterPro" id="IPR019734">
    <property type="entry name" value="TPR_rpt"/>
</dbReference>
<proteinExistence type="predicted"/>
<dbReference type="Proteomes" id="UP000324585">
    <property type="component" value="Unassembled WGS sequence"/>
</dbReference>
<sequence>MGERWTDWNGVMGKHARVKALRKRPQDSGEVAGPGNGAKQDGDAEHNRRNALRLMARAAEESDELRFENAARLLQAAIRMDPENVDVMDALAEAFLELGEPERAQQCFLHSVRVQPDVNFAKYMYLAQLTSDYEQACSFVEHAMRIMERESEQAQAIDASVQPPNALHQQKKAQVAALCSATELLLGIAEQLFNSSHPDEITSAAAMAALDQRAELAAERALQLDPDGLEPLLTMANVRLSQGRVEEARTGMLHLYTHLQPLLQSMLDAHNDSTSNAEQPQPEIPSVDFRIAVGKQLCELAAWKEAIDVFDSVLAETDRNVEVWFLSALCMFQNGDVEECCDMLKELDAVRRSPEGFEGMLDFSLVDELEQNAKAYLAGDPAQRGDVDMT</sequence>
<feature type="region of interest" description="Disordered" evidence="3">
    <location>
        <begin position="17"/>
        <end position="45"/>
    </location>
</feature>
<accession>A0A5J4YKL6</accession>
<dbReference type="Pfam" id="PF14559">
    <property type="entry name" value="TPR_19"/>
    <property type="match status" value="1"/>
</dbReference>
<protein>
    <submittedName>
        <fullName evidence="4">Putative assembly chaperone of rpl4</fullName>
    </submittedName>
</protein>
<dbReference type="EMBL" id="VRMN01000013">
    <property type="protein sequence ID" value="KAA8491502.1"/>
    <property type="molecule type" value="Genomic_DNA"/>
</dbReference>
<keyword evidence="1 2" id="KW-0802">TPR repeat</keyword>
<evidence type="ECO:0000313" key="4">
    <source>
        <dbReference type="EMBL" id="KAA8491502.1"/>
    </source>
</evidence>
<dbReference type="OMA" id="ETYMTDL"/>
<dbReference type="GO" id="GO:0051301">
    <property type="term" value="P:cell division"/>
    <property type="evidence" value="ECO:0007669"/>
    <property type="project" value="TreeGrafter"/>
</dbReference>
<dbReference type="OrthoDB" id="1914839at2759"/>
<dbReference type="PROSITE" id="PS50005">
    <property type="entry name" value="TPR"/>
    <property type="match status" value="1"/>
</dbReference>
<feature type="repeat" description="TPR" evidence="2">
    <location>
        <begin position="85"/>
        <end position="118"/>
    </location>
</feature>
<dbReference type="PANTHER" id="PTHR12558">
    <property type="entry name" value="CELL DIVISION CYCLE 16,23,27"/>
    <property type="match status" value="1"/>
</dbReference>
<gene>
    <name evidence="4" type="ORF">FVE85_2517</name>
</gene>
<dbReference type="PANTHER" id="PTHR12558:SF50">
    <property type="entry name" value="ASSEMBLY CHAPERONE OF RPL4-RELATED"/>
    <property type="match status" value="1"/>
</dbReference>
<dbReference type="CDD" id="cd24142">
    <property type="entry name" value="ACL4-like"/>
    <property type="match status" value="1"/>
</dbReference>
<evidence type="ECO:0000256" key="2">
    <source>
        <dbReference type="PROSITE-ProRule" id="PRU00339"/>
    </source>
</evidence>
<keyword evidence="5" id="KW-1185">Reference proteome</keyword>
<name>A0A5J4YKL6_PORPP</name>
<dbReference type="Gene3D" id="1.25.40.10">
    <property type="entry name" value="Tetratricopeptide repeat domain"/>
    <property type="match status" value="2"/>
</dbReference>
<organism evidence="4 5">
    <name type="scientific">Porphyridium purpureum</name>
    <name type="common">Red alga</name>
    <name type="synonym">Porphyridium cruentum</name>
    <dbReference type="NCBI Taxonomy" id="35688"/>
    <lineage>
        <taxon>Eukaryota</taxon>
        <taxon>Rhodophyta</taxon>
        <taxon>Bangiophyceae</taxon>
        <taxon>Porphyridiales</taxon>
        <taxon>Porphyridiaceae</taxon>
        <taxon>Porphyridium</taxon>
    </lineage>
</organism>
<dbReference type="AlphaFoldDB" id="A0A5J4YKL6"/>
<dbReference type="InterPro" id="IPR011990">
    <property type="entry name" value="TPR-like_helical_dom_sf"/>
</dbReference>
<dbReference type="SUPFAM" id="SSF48452">
    <property type="entry name" value="TPR-like"/>
    <property type="match status" value="1"/>
</dbReference>
<evidence type="ECO:0000256" key="3">
    <source>
        <dbReference type="SAM" id="MobiDB-lite"/>
    </source>
</evidence>
<evidence type="ECO:0000256" key="1">
    <source>
        <dbReference type="ARBA" id="ARBA00022803"/>
    </source>
</evidence>